<dbReference type="PANTHER" id="PTHR24148:SF64">
    <property type="entry name" value="HETEROKARYON INCOMPATIBILITY DOMAIN-CONTAINING PROTEIN"/>
    <property type="match status" value="1"/>
</dbReference>
<evidence type="ECO:0000259" key="1">
    <source>
        <dbReference type="Pfam" id="PF06985"/>
    </source>
</evidence>
<dbReference type="EMBL" id="MU007090">
    <property type="protein sequence ID" value="KAF2422449.1"/>
    <property type="molecule type" value="Genomic_DNA"/>
</dbReference>
<name>A0A9P4TU28_9PEZI</name>
<evidence type="ECO:0000313" key="2">
    <source>
        <dbReference type="EMBL" id="KAF2422449.1"/>
    </source>
</evidence>
<dbReference type="OrthoDB" id="3477286at2759"/>
<feature type="domain" description="Heterokaryon incompatibility" evidence="1">
    <location>
        <begin position="69"/>
        <end position="217"/>
    </location>
</feature>
<dbReference type="Pfam" id="PF06985">
    <property type="entry name" value="HET"/>
    <property type="match status" value="1"/>
</dbReference>
<reference evidence="2" key="1">
    <citation type="journal article" date="2020" name="Stud. Mycol.">
        <title>101 Dothideomycetes genomes: a test case for predicting lifestyles and emergence of pathogens.</title>
        <authorList>
            <person name="Haridas S."/>
            <person name="Albert R."/>
            <person name="Binder M."/>
            <person name="Bloem J."/>
            <person name="Labutti K."/>
            <person name="Salamov A."/>
            <person name="Andreopoulos B."/>
            <person name="Baker S."/>
            <person name="Barry K."/>
            <person name="Bills G."/>
            <person name="Bluhm B."/>
            <person name="Cannon C."/>
            <person name="Castanera R."/>
            <person name="Culley D."/>
            <person name="Daum C."/>
            <person name="Ezra D."/>
            <person name="Gonzalez J."/>
            <person name="Henrissat B."/>
            <person name="Kuo A."/>
            <person name="Liang C."/>
            <person name="Lipzen A."/>
            <person name="Lutzoni F."/>
            <person name="Magnuson J."/>
            <person name="Mondo S."/>
            <person name="Nolan M."/>
            <person name="Ohm R."/>
            <person name="Pangilinan J."/>
            <person name="Park H.-J."/>
            <person name="Ramirez L."/>
            <person name="Alfaro M."/>
            <person name="Sun H."/>
            <person name="Tritt A."/>
            <person name="Yoshinaga Y."/>
            <person name="Zwiers L.-H."/>
            <person name="Turgeon B."/>
            <person name="Goodwin S."/>
            <person name="Spatafora J."/>
            <person name="Crous P."/>
            <person name="Grigoriev I."/>
        </authorList>
    </citation>
    <scope>NUCLEOTIDE SEQUENCE</scope>
    <source>
        <strain evidence="2">CBS 130266</strain>
    </source>
</reference>
<organism evidence="2 3">
    <name type="scientific">Tothia fuscella</name>
    <dbReference type="NCBI Taxonomy" id="1048955"/>
    <lineage>
        <taxon>Eukaryota</taxon>
        <taxon>Fungi</taxon>
        <taxon>Dikarya</taxon>
        <taxon>Ascomycota</taxon>
        <taxon>Pezizomycotina</taxon>
        <taxon>Dothideomycetes</taxon>
        <taxon>Pleosporomycetidae</taxon>
        <taxon>Venturiales</taxon>
        <taxon>Cylindrosympodiaceae</taxon>
        <taxon>Tothia</taxon>
    </lineage>
</organism>
<dbReference type="AlphaFoldDB" id="A0A9P4TU28"/>
<sequence length="570" mass="65512">METQPEFDNFYTPQNSQFYSEYKYSKLDAVKHEIRLLRLHPRKVSSSNENQFHCEVLNNVPIAKIHGRYSAVSYYSGDPQNTHVISIDGIKFNAFANLWTAIAQVFLSWKKDVGVLSKGFREKELLLWADQICINQSDPEERSQQVGYMLEIYARAEQIFVSIPTKDTVLENLETARTSLSQNYLGVSPYRQHAAKWHPVYDILEHPWWNRAWIYQEFIVASRAYFMFGHGVYIAWAEFARLTPAFELCLSVHDQSFQSRLQTDSLRSQLEKDKATLRTCRLEKVRIASLQSATSTVLSILGAKRDWKGPVNLSTLLSHGRKCRSSELRDKVYAFIGLAHDMYSIIPNYSTDNRPVDVFIAATSRIIECEQNLDILREAQGSRGSAHGIELPSWVPDWSEPDSTEARELREHLCFPADRKKFSNHEPEFSFETRGPGRKGAVLKVKGCCVAILPYPSIDLDASWRVFKIKLFGTDESVATTQRAQQGDELWIFWGSTVPFLLRKHDEDYILIGEALLGTQRKGLSFNRIYYHVTEEELSKEPLNFKPSPFMKGGRISMLKDEENHSISII</sequence>
<accession>A0A9P4TU28</accession>
<dbReference type="InterPro" id="IPR052895">
    <property type="entry name" value="HetReg/Transcr_Mod"/>
</dbReference>
<evidence type="ECO:0000313" key="3">
    <source>
        <dbReference type="Proteomes" id="UP000800235"/>
    </source>
</evidence>
<comment type="caution">
    <text evidence="2">The sequence shown here is derived from an EMBL/GenBank/DDBJ whole genome shotgun (WGS) entry which is preliminary data.</text>
</comment>
<protein>
    <recommendedName>
        <fullName evidence="1">Heterokaryon incompatibility domain-containing protein</fullName>
    </recommendedName>
</protein>
<dbReference type="PANTHER" id="PTHR24148">
    <property type="entry name" value="ANKYRIN REPEAT DOMAIN-CONTAINING PROTEIN 39 HOMOLOG-RELATED"/>
    <property type="match status" value="1"/>
</dbReference>
<gene>
    <name evidence="2" type="ORF">EJ08DRAFT_640875</name>
</gene>
<keyword evidence="3" id="KW-1185">Reference proteome</keyword>
<dbReference type="InterPro" id="IPR010730">
    <property type="entry name" value="HET"/>
</dbReference>
<dbReference type="Proteomes" id="UP000800235">
    <property type="component" value="Unassembled WGS sequence"/>
</dbReference>
<proteinExistence type="predicted"/>